<name>A0A8I0CLS1_9CORY</name>
<keyword evidence="1" id="KW-1133">Transmembrane helix</keyword>
<dbReference type="EMBL" id="JACHWT010000013">
    <property type="protein sequence ID" value="MBB3116952.1"/>
    <property type="molecule type" value="Genomic_DNA"/>
</dbReference>
<evidence type="ECO:0000313" key="2">
    <source>
        <dbReference type="EMBL" id="MBB3116952.1"/>
    </source>
</evidence>
<keyword evidence="1" id="KW-0472">Membrane</keyword>
<dbReference type="Proteomes" id="UP000612712">
    <property type="component" value="Unassembled WGS sequence"/>
</dbReference>
<feature type="transmembrane region" description="Helical" evidence="1">
    <location>
        <begin position="50"/>
        <end position="74"/>
    </location>
</feature>
<keyword evidence="1" id="KW-0812">Transmembrane</keyword>
<reference evidence="2" key="1">
    <citation type="submission" date="2020-08" db="EMBL/GenBank/DDBJ databases">
        <title>Sequencing the genomes of 1000 actinobacteria strains.</title>
        <authorList>
            <person name="Klenk H.-P."/>
        </authorList>
    </citation>
    <scope>NUCLEOTIDE SEQUENCE</scope>
    <source>
        <strain evidence="2">DSM 20582</strain>
    </source>
</reference>
<gene>
    <name evidence="2" type="ORF">FHU32_002206</name>
</gene>
<sequence>MVLLDRAETTPGIRPVVADSPVPAGLERFNHLEVGRSKLDRAGRIVGRRVGLWMVLAAGLAMTVTPMVFAVLRLGATTGVSVPLVGAAAVVVGIIAALARRSAAGSAGGRAGWSGPVAVGVGVAIAVWCASLMMWAVMS</sequence>
<feature type="transmembrane region" description="Helical" evidence="1">
    <location>
        <begin position="111"/>
        <end position="137"/>
    </location>
</feature>
<dbReference type="RefSeq" id="WP_010275450.1">
    <property type="nucleotide sequence ID" value="NZ_AENJ01000503.1"/>
</dbReference>
<feature type="transmembrane region" description="Helical" evidence="1">
    <location>
        <begin position="80"/>
        <end position="99"/>
    </location>
</feature>
<comment type="caution">
    <text evidence="2">The sequence shown here is derived from an EMBL/GenBank/DDBJ whole genome shotgun (WGS) entry which is preliminary data.</text>
</comment>
<evidence type="ECO:0000256" key="1">
    <source>
        <dbReference type="SAM" id="Phobius"/>
    </source>
</evidence>
<organism evidence="2 3">
    <name type="scientific">Corynebacterium bovis DSM 20582 = CIP 54.80</name>
    <dbReference type="NCBI Taxonomy" id="927655"/>
    <lineage>
        <taxon>Bacteria</taxon>
        <taxon>Bacillati</taxon>
        <taxon>Actinomycetota</taxon>
        <taxon>Actinomycetes</taxon>
        <taxon>Mycobacteriales</taxon>
        <taxon>Corynebacteriaceae</taxon>
        <taxon>Corynebacterium</taxon>
    </lineage>
</organism>
<evidence type="ECO:0000313" key="3">
    <source>
        <dbReference type="Proteomes" id="UP000612712"/>
    </source>
</evidence>
<proteinExistence type="predicted"/>
<protein>
    <submittedName>
        <fullName evidence="2">Uncharacterized protein</fullName>
    </submittedName>
</protein>
<accession>A0A8I0CLS1</accession>
<dbReference type="AlphaFoldDB" id="A0A8I0CLS1"/>